<dbReference type="Pfam" id="PF00563">
    <property type="entry name" value="EAL"/>
    <property type="match status" value="1"/>
</dbReference>
<reference evidence="4" key="2">
    <citation type="journal article" date="2020" name="Int. J. Syst. Evol. Microbiol.">
        <title>Genomic insights into a novel species Rhodoferax aquaticus sp. nov., isolated from freshwater.</title>
        <authorList>
            <person name="Li T."/>
            <person name="Zhuo Y."/>
            <person name="Jin C.Z."/>
            <person name="Wu X."/>
            <person name="Ko S.R."/>
            <person name="Jin F.J."/>
            <person name="Ahn C.Y."/>
            <person name="Oh H.M."/>
            <person name="Lee H.G."/>
            <person name="Jin L."/>
        </authorList>
    </citation>
    <scope>NUCLEOTIDE SEQUENCE [LARGE SCALE GENOMIC DNA]</scope>
    <source>
        <strain evidence="4">Gr-4</strain>
    </source>
</reference>
<sequence length="417" mass="45205">MNTHPPDNANTAVTQTAPLMIARQAVLDQHRAVFGYELFDRSVAPHRHTAASDAQLLFNALSAADSEFLSGKKTIFINCTHDTLAGGHLDLVTPDNVVLEIPPLGVTELEQIQTRLVRLQEITKRGFRLAFDYSALTRSYETWLPLASFIKIDLAVVKPSTLASYVNLAQARSSAQLIAEKVETAEQYEAACALGIRLFQGYWFSKPVLIQGQKIRPAQAAILHLINLVRQQASTHEIEEVFKRNPSLSFNLLKFINSASFGMRTEVTSFKHAVMLLGLNRLFKWAALLMTTSQPGDALPAVGTTAVVRGRLMELLAAETLAAEDSDHAFVVGVFSLLDTMLGVPMQAALSALNLPDNVSAALLENTGPLAAYLRLAVACETGDDATFAEAAATLNLSSKQINGAHLDALAWAEALT</sequence>
<dbReference type="Gene3D" id="3.20.20.450">
    <property type="entry name" value="EAL domain"/>
    <property type="match status" value="1"/>
</dbReference>
<evidence type="ECO:0000313" key="4">
    <source>
        <dbReference type="Proteomes" id="UP000317365"/>
    </source>
</evidence>
<feature type="domain" description="EAL" evidence="1">
    <location>
        <begin position="1"/>
        <end position="221"/>
    </location>
</feature>
<evidence type="ECO:0000259" key="2">
    <source>
        <dbReference type="PROSITE" id="PS51833"/>
    </source>
</evidence>
<dbReference type="InterPro" id="IPR052340">
    <property type="entry name" value="RNase_Y/CdgJ"/>
</dbReference>
<name>A0A515EML6_9BURK</name>
<dbReference type="AlphaFoldDB" id="A0A515EML6"/>
<evidence type="ECO:0000259" key="1">
    <source>
        <dbReference type="PROSITE" id="PS50883"/>
    </source>
</evidence>
<dbReference type="PROSITE" id="PS51833">
    <property type="entry name" value="HDOD"/>
    <property type="match status" value="1"/>
</dbReference>
<dbReference type="PANTHER" id="PTHR33525">
    <property type="match status" value="1"/>
</dbReference>
<dbReference type="Proteomes" id="UP000317365">
    <property type="component" value="Chromosome"/>
</dbReference>
<protein>
    <submittedName>
        <fullName evidence="3">HDOD domain-containing protein</fullName>
    </submittedName>
</protein>
<dbReference type="InterPro" id="IPR035919">
    <property type="entry name" value="EAL_sf"/>
</dbReference>
<accession>A0A515EML6</accession>
<dbReference type="Pfam" id="PF08668">
    <property type="entry name" value="HDOD"/>
    <property type="match status" value="1"/>
</dbReference>
<dbReference type="PIRSF" id="PIRSF003180">
    <property type="entry name" value="DiGMPpdiest_YuxH"/>
    <property type="match status" value="1"/>
</dbReference>
<dbReference type="PANTHER" id="PTHR33525:SF4">
    <property type="entry name" value="CYCLIC DI-GMP PHOSPHODIESTERASE CDGJ"/>
    <property type="match status" value="1"/>
</dbReference>
<dbReference type="InterPro" id="IPR013976">
    <property type="entry name" value="HDOD"/>
</dbReference>
<dbReference type="PROSITE" id="PS50883">
    <property type="entry name" value="EAL"/>
    <property type="match status" value="1"/>
</dbReference>
<dbReference type="InterPro" id="IPR001633">
    <property type="entry name" value="EAL_dom"/>
</dbReference>
<organism evidence="3 4">
    <name type="scientific">Rhodoferax aquaticus</name>
    <dbReference type="NCBI Taxonomy" id="2527691"/>
    <lineage>
        <taxon>Bacteria</taxon>
        <taxon>Pseudomonadati</taxon>
        <taxon>Pseudomonadota</taxon>
        <taxon>Betaproteobacteria</taxon>
        <taxon>Burkholderiales</taxon>
        <taxon>Comamonadaceae</taxon>
        <taxon>Rhodoferax</taxon>
    </lineage>
</organism>
<dbReference type="KEGG" id="rhg:EXZ61_06810"/>
<dbReference type="SUPFAM" id="SSF109604">
    <property type="entry name" value="HD-domain/PDEase-like"/>
    <property type="match status" value="1"/>
</dbReference>
<dbReference type="Gene3D" id="1.10.3210.10">
    <property type="entry name" value="Hypothetical protein af1432"/>
    <property type="match status" value="1"/>
</dbReference>
<gene>
    <name evidence="3" type="ORF">EXZ61_06810</name>
</gene>
<dbReference type="SUPFAM" id="SSF141868">
    <property type="entry name" value="EAL domain-like"/>
    <property type="match status" value="1"/>
</dbReference>
<keyword evidence="4" id="KW-1185">Reference proteome</keyword>
<reference evidence="4" key="1">
    <citation type="submission" date="2019-02" db="EMBL/GenBank/DDBJ databases">
        <title>Complete genome sequence of Rhodoferax sp. Gr-4.</title>
        <authorList>
            <person name="Jin L."/>
        </authorList>
    </citation>
    <scope>NUCLEOTIDE SEQUENCE [LARGE SCALE GENOMIC DNA]</scope>
    <source>
        <strain evidence="4">Gr-4</strain>
    </source>
</reference>
<evidence type="ECO:0000313" key="3">
    <source>
        <dbReference type="EMBL" id="QDL53898.1"/>
    </source>
</evidence>
<dbReference type="SMART" id="SM00052">
    <property type="entry name" value="EAL"/>
    <property type="match status" value="1"/>
</dbReference>
<proteinExistence type="predicted"/>
<dbReference type="InterPro" id="IPR014408">
    <property type="entry name" value="dGMP_Pdiesterase_EAL/HD-GYP"/>
</dbReference>
<feature type="domain" description="HDOD" evidence="2">
    <location>
        <begin position="215"/>
        <end position="398"/>
    </location>
</feature>
<dbReference type="RefSeq" id="WP_142810295.1">
    <property type="nucleotide sequence ID" value="NZ_CP036282.1"/>
</dbReference>
<dbReference type="EMBL" id="CP036282">
    <property type="protein sequence ID" value="QDL53898.1"/>
    <property type="molecule type" value="Genomic_DNA"/>
</dbReference>